<feature type="compositionally biased region" description="Basic and acidic residues" evidence="9">
    <location>
        <begin position="155"/>
        <end position="173"/>
    </location>
</feature>
<gene>
    <name evidence="14" type="ORF">HCN44_002076</name>
</gene>
<dbReference type="EMBL" id="JACMRX010000001">
    <property type="protein sequence ID" value="KAF7996444.1"/>
    <property type="molecule type" value="Genomic_DNA"/>
</dbReference>
<dbReference type="GO" id="GO:0048791">
    <property type="term" value="P:calcium ion-regulated exocytosis of neurotransmitter"/>
    <property type="evidence" value="ECO:0007669"/>
    <property type="project" value="TreeGrafter"/>
</dbReference>
<dbReference type="PROSITE" id="PS50106">
    <property type="entry name" value="PDZ"/>
    <property type="match status" value="1"/>
</dbReference>
<feature type="compositionally biased region" description="Basic and acidic residues" evidence="9">
    <location>
        <begin position="342"/>
        <end position="353"/>
    </location>
</feature>
<evidence type="ECO:0000256" key="3">
    <source>
        <dbReference type="ARBA" id="ARBA00022771"/>
    </source>
</evidence>
<feature type="region of interest" description="Disordered" evidence="9">
    <location>
        <begin position="838"/>
        <end position="894"/>
    </location>
</feature>
<evidence type="ECO:0000256" key="2">
    <source>
        <dbReference type="ARBA" id="ARBA00022737"/>
    </source>
</evidence>
<dbReference type="GO" id="GO:0050806">
    <property type="term" value="P:positive regulation of synaptic transmission"/>
    <property type="evidence" value="ECO:0007669"/>
    <property type="project" value="TreeGrafter"/>
</dbReference>
<dbReference type="FunFam" id="2.60.40.150:FF:000001">
    <property type="entry name" value="Regulating synaptic membrane exocytosis 3, isoform CRA_a"/>
    <property type="match status" value="1"/>
</dbReference>
<feature type="region of interest" description="Disordered" evidence="9">
    <location>
        <begin position="148"/>
        <end position="247"/>
    </location>
</feature>
<proteinExistence type="predicted"/>
<dbReference type="SUPFAM" id="SSF50156">
    <property type="entry name" value="PDZ domain-like"/>
    <property type="match status" value="1"/>
</dbReference>
<dbReference type="PANTHER" id="PTHR12157:SF21">
    <property type="entry name" value="RAB3 INTERACTING MOLECULE, ISOFORM F"/>
    <property type="match status" value="1"/>
</dbReference>
<evidence type="ECO:0000259" key="13">
    <source>
        <dbReference type="PROSITE" id="PS50916"/>
    </source>
</evidence>
<dbReference type="Pfam" id="PF22601">
    <property type="entry name" value="RIM2a_ZnF"/>
    <property type="match status" value="1"/>
</dbReference>
<feature type="coiled-coil region" evidence="8">
    <location>
        <begin position="22"/>
        <end position="56"/>
    </location>
</feature>
<dbReference type="GO" id="GO:0048788">
    <property type="term" value="C:cytoskeleton of presynaptic active zone"/>
    <property type="evidence" value="ECO:0007669"/>
    <property type="project" value="TreeGrafter"/>
</dbReference>
<dbReference type="SUPFAM" id="SSF49562">
    <property type="entry name" value="C2 domain (Calcium/lipid-binding domain, CaLB)"/>
    <property type="match status" value="2"/>
</dbReference>
<feature type="region of interest" description="Disordered" evidence="9">
    <location>
        <begin position="419"/>
        <end position="479"/>
    </location>
</feature>
<keyword evidence="3 7" id="KW-0863">Zinc-finger</keyword>
<feature type="region of interest" description="Disordered" evidence="9">
    <location>
        <begin position="1097"/>
        <end position="1218"/>
    </location>
</feature>
<feature type="compositionally biased region" description="Basic residues" evidence="9">
    <location>
        <begin position="1060"/>
        <end position="1071"/>
    </location>
</feature>
<dbReference type="GO" id="GO:0042391">
    <property type="term" value="P:regulation of membrane potential"/>
    <property type="evidence" value="ECO:0007669"/>
    <property type="project" value="TreeGrafter"/>
</dbReference>
<evidence type="ECO:0000259" key="12">
    <source>
        <dbReference type="PROSITE" id="PS50178"/>
    </source>
</evidence>
<evidence type="ECO:0000256" key="4">
    <source>
        <dbReference type="ARBA" id="ARBA00022833"/>
    </source>
</evidence>
<evidence type="ECO:0000313" key="14">
    <source>
        <dbReference type="EMBL" id="KAF7996444.1"/>
    </source>
</evidence>
<dbReference type="GO" id="GO:0048167">
    <property type="term" value="P:regulation of synaptic plasticity"/>
    <property type="evidence" value="ECO:0007669"/>
    <property type="project" value="TreeGrafter"/>
</dbReference>
<dbReference type="GO" id="GO:0008270">
    <property type="term" value="F:zinc ion binding"/>
    <property type="evidence" value="ECO:0007669"/>
    <property type="project" value="UniProtKB-KW"/>
</dbReference>
<evidence type="ECO:0000256" key="8">
    <source>
        <dbReference type="SAM" id="Coils"/>
    </source>
</evidence>
<dbReference type="InterPro" id="IPR011011">
    <property type="entry name" value="Znf_FYVE_PHD"/>
</dbReference>
<evidence type="ECO:0000313" key="15">
    <source>
        <dbReference type="Proteomes" id="UP000639338"/>
    </source>
</evidence>
<dbReference type="CDD" id="cd04028">
    <property type="entry name" value="C2B_RIM1alpha"/>
    <property type="match status" value="1"/>
</dbReference>
<feature type="compositionally biased region" description="Polar residues" evidence="9">
    <location>
        <begin position="187"/>
        <end position="204"/>
    </location>
</feature>
<feature type="compositionally biased region" description="Basic and acidic residues" evidence="9">
    <location>
        <begin position="379"/>
        <end position="394"/>
    </location>
</feature>
<dbReference type="InterPro" id="IPR001478">
    <property type="entry name" value="PDZ"/>
</dbReference>
<dbReference type="Gene3D" id="3.30.40.10">
    <property type="entry name" value="Zinc/RING finger domain, C3HC4 (zinc finger)"/>
    <property type="match status" value="1"/>
</dbReference>
<dbReference type="SMART" id="SM00239">
    <property type="entry name" value="C2"/>
    <property type="match status" value="2"/>
</dbReference>
<dbReference type="SUPFAM" id="SSF57903">
    <property type="entry name" value="FYVE/PHD zinc finger"/>
    <property type="match status" value="1"/>
</dbReference>
<dbReference type="GO" id="GO:0006886">
    <property type="term" value="P:intracellular protein transport"/>
    <property type="evidence" value="ECO:0007669"/>
    <property type="project" value="InterPro"/>
</dbReference>
<evidence type="ECO:0000256" key="9">
    <source>
        <dbReference type="SAM" id="MobiDB-lite"/>
    </source>
</evidence>
<feature type="region of interest" description="Disordered" evidence="9">
    <location>
        <begin position="636"/>
        <end position="662"/>
    </location>
</feature>
<feature type="compositionally biased region" description="Basic and acidic residues" evidence="9">
    <location>
        <begin position="870"/>
        <end position="888"/>
    </location>
</feature>
<dbReference type="Gene3D" id="2.30.42.10">
    <property type="match status" value="1"/>
</dbReference>
<comment type="subcellular location">
    <subcellularLocation>
        <location evidence="6">Synapse</location>
    </subcellularLocation>
</comment>
<dbReference type="InterPro" id="IPR039032">
    <property type="entry name" value="Rim-like"/>
</dbReference>
<feature type="region of interest" description="Disordered" evidence="9">
    <location>
        <begin position="1233"/>
        <end position="1290"/>
    </location>
</feature>
<dbReference type="PANTHER" id="PTHR12157">
    <property type="entry name" value="REGULATING SYNAPTIC MEMBRANE EXOCYTOSIS PROTEIN"/>
    <property type="match status" value="1"/>
</dbReference>
<accession>A0A834Y3I6</accession>
<evidence type="ECO:0000259" key="11">
    <source>
        <dbReference type="PROSITE" id="PS50106"/>
    </source>
</evidence>
<reference evidence="14 15" key="1">
    <citation type="submission" date="2020-08" db="EMBL/GenBank/DDBJ databases">
        <title>Aphidius gifuensis genome sequencing and assembly.</title>
        <authorList>
            <person name="Du Z."/>
        </authorList>
    </citation>
    <scope>NUCLEOTIDE SEQUENCE [LARGE SCALE GENOMIC DNA]</scope>
    <source>
        <strain evidence="14">YNYX2018</strain>
        <tissue evidence="14">Adults</tissue>
    </source>
</reference>
<feature type="region of interest" description="Disordered" evidence="9">
    <location>
        <begin position="812"/>
        <end position="831"/>
    </location>
</feature>
<evidence type="ECO:0000259" key="10">
    <source>
        <dbReference type="PROSITE" id="PS50004"/>
    </source>
</evidence>
<feature type="compositionally biased region" description="Basic and acidic residues" evidence="9">
    <location>
        <begin position="440"/>
        <end position="455"/>
    </location>
</feature>
<organism evidence="14 15">
    <name type="scientific">Aphidius gifuensis</name>
    <name type="common">Parasitoid wasp</name>
    <dbReference type="NCBI Taxonomy" id="684658"/>
    <lineage>
        <taxon>Eukaryota</taxon>
        <taxon>Metazoa</taxon>
        <taxon>Ecdysozoa</taxon>
        <taxon>Arthropoda</taxon>
        <taxon>Hexapoda</taxon>
        <taxon>Insecta</taxon>
        <taxon>Pterygota</taxon>
        <taxon>Neoptera</taxon>
        <taxon>Endopterygota</taxon>
        <taxon>Hymenoptera</taxon>
        <taxon>Apocrita</taxon>
        <taxon>Ichneumonoidea</taxon>
        <taxon>Braconidae</taxon>
        <taxon>Aphidiinae</taxon>
        <taxon>Aphidius</taxon>
    </lineage>
</organism>
<dbReference type="Gene3D" id="2.60.40.150">
    <property type="entry name" value="C2 domain"/>
    <property type="match status" value="2"/>
</dbReference>
<dbReference type="Pfam" id="PF00168">
    <property type="entry name" value="C2"/>
    <property type="match status" value="2"/>
</dbReference>
<name>A0A834Y3I6_APHGI</name>
<dbReference type="InterPro" id="IPR054386">
    <property type="entry name" value="RIM_Znf"/>
</dbReference>
<keyword evidence="5" id="KW-0770">Synapse</keyword>
<dbReference type="Pfam" id="PF17820">
    <property type="entry name" value="PDZ_6"/>
    <property type="match status" value="1"/>
</dbReference>
<dbReference type="InterPro" id="IPR035892">
    <property type="entry name" value="C2_domain_sf"/>
</dbReference>
<dbReference type="GO" id="GO:0044325">
    <property type="term" value="F:transmembrane transporter binding"/>
    <property type="evidence" value="ECO:0007669"/>
    <property type="project" value="TreeGrafter"/>
</dbReference>
<feature type="domain" description="C2" evidence="10">
    <location>
        <begin position="1324"/>
        <end position="1443"/>
    </location>
</feature>
<dbReference type="OrthoDB" id="420032at2759"/>
<dbReference type="InterPro" id="IPR010911">
    <property type="entry name" value="Rab_BD"/>
</dbReference>
<dbReference type="PROSITE" id="PS50178">
    <property type="entry name" value="ZF_FYVE"/>
    <property type="match status" value="1"/>
</dbReference>
<dbReference type="InterPro" id="IPR000008">
    <property type="entry name" value="C2_dom"/>
</dbReference>
<keyword evidence="4" id="KW-0862">Zinc</keyword>
<evidence type="ECO:0000256" key="6">
    <source>
        <dbReference type="ARBA" id="ARBA00034103"/>
    </source>
</evidence>
<dbReference type="Proteomes" id="UP000639338">
    <property type="component" value="Unassembled WGS sequence"/>
</dbReference>
<dbReference type="InterPro" id="IPR041489">
    <property type="entry name" value="PDZ_6"/>
</dbReference>
<dbReference type="InterPro" id="IPR017455">
    <property type="entry name" value="Znf_FYVE-rel"/>
</dbReference>
<feature type="domain" description="RabBD" evidence="13">
    <location>
        <begin position="4"/>
        <end position="130"/>
    </location>
</feature>
<keyword evidence="2" id="KW-0677">Repeat</keyword>
<evidence type="ECO:0000256" key="7">
    <source>
        <dbReference type="PROSITE-ProRule" id="PRU00091"/>
    </source>
</evidence>
<feature type="domain" description="C2" evidence="10">
    <location>
        <begin position="663"/>
        <end position="788"/>
    </location>
</feature>
<dbReference type="SMART" id="SM00228">
    <property type="entry name" value="PDZ"/>
    <property type="match status" value="1"/>
</dbReference>
<dbReference type="GO" id="GO:0031267">
    <property type="term" value="F:small GTPase binding"/>
    <property type="evidence" value="ECO:0007669"/>
    <property type="project" value="InterPro"/>
</dbReference>
<evidence type="ECO:0000256" key="5">
    <source>
        <dbReference type="ARBA" id="ARBA00023018"/>
    </source>
</evidence>
<feature type="region of interest" description="Disordered" evidence="9">
    <location>
        <begin position="1047"/>
        <end position="1085"/>
    </location>
</feature>
<feature type="compositionally biased region" description="Low complexity" evidence="9">
    <location>
        <begin position="814"/>
        <end position="823"/>
    </location>
</feature>
<protein>
    <recommendedName>
        <fullName evidence="16">Regulating synaptic membrane exocytosis protein 2</fullName>
    </recommendedName>
</protein>
<sequence>MADLPDMSHLTPEERRIIEGVMMRQKQEEERENEIMRRKQDEVQVLEDTIRARSEKHKQAGIELDATCHICMKTKFADGVGHICNYCDIRCCARCGGKVTLRSNKVIWVCILCRKKQELLSKTGQWMVKTGLGAADTAMLRRMQEDMQCGPADLSQDKRPKLERAHSAAEKENLPLLQRSGSALRRQYSQQEQTQTRRMSTSDSGVEMSVSPHSRSLPTPHVVVGGYPQQTPRHPGAFPEDDPSLYRGELDGLMKQHAQTYQRSRQIYQEQNSDISMPYTHPGVDTSRVHSSQHSVHQNQSGHQTQQPPGSVPGSIHQQRSFSSSEEERSTPECPSDEQDESEKGKGFYHHGDGSATMSGRHGSHNGHHITGPMTIEFNGHHPPREPRKEESTLVRRSFRRSADEWRADSRRFTERRGKKTVRFDGGTNVGGSEDDWSWEADRQGSQDSATKDSGIDTSSTFTSSEDSNRGDLPKQPGQKTIGHMILRKQAGSTSSSNILGLKVVGGMLLEDGRTGALIEKVKKGSIADRDGQLRPGDEVIEWNSHCLQGKSFQEVADIIAESREEPQVELIVARNTSGSANTPMISGVPTTLMPMTSRGVTGQNQWRQKHEPMPIPQPPHHKELYDVRRDKPSVLVTSPGSPDLHAHGRNRHSQNSTNNTNVNGRLQIKLSYDPVGFQLIVTIICAAELTPRNNSQLRSPYARMYLLPDTSEKTKRRTKTLHNTNDPKWNETFIYNVRKSELKYKSLEITVWDNVQMSRYGTNDFLGEAIVELTYLNEKPQWYFLSPHDERRHIGQYQEPSDDIVITPVDYHLSPPSTTSRLSDSDTSEYDITDCDVSREQRRTADGASISSIGSSSRFHNMPLNYKRPPPERDLCMDNEHRSRRDMSPQGRKRAALMISRDQPVSMSSYQPYRKEEPVRGMMGHRSHSAAPMDSPNLRYRGRSQSPTGHRSLSPPEHRSIPYSHGYVPARFASRSATATPTGSPKKRQLPQIPAKLHAALKERVAQDHEERARLMKYRSRQLHTTYRSTGMGGWEKHYSGLSDSDLLSIGQNPQSMPHSHRMHRPRRGGHLSPDKDVLGDFGDSDMESIASVASSAFSTQSERPRGSRALIDYASPGGSYEKNTRHPVTGSNHNGHQKRGQFSRSLSNADVPPDEKTADGSLSDTAVGLHVEEANRRVRKNSPGSKSGSGSSSGGGSAVQYQAGLGKKSNSTSQLSATECGVVGVGADTRTTGLTSRKRNSTPSSFQRSQEVVPTYQRLGASSKAGSVASDTAGSLNSISSSEASSWSPCMRTAAEGGQLSEFIDGLGPGQLVGRQVLGASSLGDIQLALKHTKKHLEVEVVRARDLQAKPGSKVLPAPWVKVYLVNGKKCIAKAKTTTARKTLEPFYQQPLSFREDYHGCILQVVVWGDYGRLEARKVFMGVAQIMLDDLNLSEIVFGWYKLFGTTSLVSGPPSLALSRRSSAASLDSLK</sequence>
<dbReference type="CDD" id="cd06714">
    <property type="entry name" value="PDZ_RIM-like"/>
    <property type="match status" value="1"/>
</dbReference>
<dbReference type="InterPro" id="IPR013083">
    <property type="entry name" value="Znf_RING/FYVE/PHD"/>
</dbReference>
<dbReference type="GO" id="GO:0042734">
    <property type="term" value="C:presynaptic membrane"/>
    <property type="evidence" value="ECO:0007669"/>
    <property type="project" value="TreeGrafter"/>
</dbReference>
<evidence type="ECO:0008006" key="16">
    <source>
        <dbReference type="Google" id="ProtNLM"/>
    </source>
</evidence>
<keyword evidence="15" id="KW-1185">Reference proteome</keyword>
<dbReference type="InterPro" id="IPR036034">
    <property type="entry name" value="PDZ_sf"/>
</dbReference>
<comment type="caution">
    <text evidence="14">The sequence shown here is derived from an EMBL/GenBank/DDBJ whole genome shotgun (WGS) entry which is preliminary data.</text>
</comment>
<feature type="domain" description="PDZ" evidence="11">
    <location>
        <begin position="484"/>
        <end position="575"/>
    </location>
</feature>
<feature type="compositionally biased region" description="Low complexity" evidence="9">
    <location>
        <begin position="1277"/>
        <end position="1290"/>
    </location>
</feature>
<dbReference type="PROSITE" id="PS50916">
    <property type="entry name" value="RABBD"/>
    <property type="match status" value="1"/>
</dbReference>
<feature type="compositionally biased region" description="Polar residues" evidence="9">
    <location>
        <begin position="1233"/>
        <end position="1254"/>
    </location>
</feature>
<feature type="region of interest" description="Disordered" evidence="9">
    <location>
        <begin position="272"/>
        <end position="406"/>
    </location>
</feature>
<feature type="region of interest" description="Disordered" evidence="9">
    <location>
        <begin position="925"/>
        <end position="965"/>
    </location>
</feature>
<keyword evidence="1" id="KW-0479">Metal-binding</keyword>
<dbReference type="PROSITE" id="PS50004">
    <property type="entry name" value="C2"/>
    <property type="match status" value="2"/>
</dbReference>
<feature type="domain" description="FYVE-type" evidence="12">
    <location>
        <begin position="68"/>
        <end position="118"/>
    </location>
</feature>
<evidence type="ECO:0000256" key="1">
    <source>
        <dbReference type="ARBA" id="ARBA00022723"/>
    </source>
</evidence>
<keyword evidence="8" id="KW-0175">Coiled coil</keyword>
<dbReference type="FunFam" id="3.30.40.10:FF:000453">
    <property type="entry name" value="Uncharacterized protein, isoform D"/>
    <property type="match status" value="1"/>
</dbReference>
<feature type="compositionally biased region" description="Low complexity" evidence="9">
    <location>
        <begin position="290"/>
        <end position="304"/>
    </location>
</feature>